<dbReference type="SUPFAM" id="SSF54211">
    <property type="entry name" value="Ribosomal protein S5 domain 2-like"/>
    <property type="match status" value="1"/>
</dbReference>
<organism evidence="8 9">
    <name type="scientific">Pontiella desulfatans</name>
    <dbReference type="NCBI Taxonomy" id="2750659"/>
    <lineage>
        <taxon>Bacteria</taxon>
        <taxon>Pseudomonadati</taxon>
        <taxon>Kiritimatiellota</taxon>
        <taxon>Kiritimatiellia</taxon>
        <taxon>Kiritimatiellales</taxon>
        <taxon>Pontiellaceae</taxon>
        <taxon>Pontiella</taxon>
    </lineage>
</organism>
<dbReference type="PANTHER" id="PTHR21569:SF1">
    <property type="entry name" value="SMALL RIBOSOMAL SUBUNIT PROTEIN US9M"/>
    <property type="match status" value="1"/>
</dbReference>
<dbReference type="InterPro" id="IPR023035">
    <property type="entry name" value="Ribosomal_uS9_bac/plastid"/>
</dbReference>
<evidence type="ECO:0000256" key="2">
    <source>
        <dbReference type="ARBA" id="ARBA00022980"/>
    </source>
</evidence>
<keyword evidence="3 5" id="KW-0687">Ribonucleoprotein</keyword>
<protein>
    <recommendedName>
        <fullName evidence="4 5">Small ribosomal subunit protein uS9</fullName>
    </recommendedName>
</protein>
<keyword evidence="9" id="KW-1185">Reference proteome</keyword>
<dbReference type="PANTHER" id="PTHR21569">
    <property type="entry name" value="RIBOSOMAL PROTEIN S9"/>
    <property type="match status" value="1"/>
</dbReference>
<evidence type="ECO:0000256" key="4">
    <source>
        <dbReference type="ARBA" id="ARBA00035259"/>
    </source>
</evidence>
<evidence type="ECO:0000256" key="7">
    <source>
        <dbReference type="SAM" id="MobiDB-lite"/>
    </source>
</evidence>
<dbReference type="HAMAP" id="MF_00532_B">
    <property type="entry name" value="Ribosomal_uS9_B"/>
    <property type="match status" value="1"/>
</dbReference>
<dbReference type="Pfam" id="PF00380">
    <property type="entry name" value="Ribosomal_S9"/>
    <property type="match status" value="1"/>
</dbReference>
<dbReference type="NCBIfam" id="NF001099">
    <property type="entry name" value="PRK00132.1"/>
    <property type="match status" value="1"/>
</dbReference>
<feature type="region of interest" description="Disordered" evidence="7">
    <location>
        <begin position="110"/>
        <end position="132"/>
    </location>
</feature>
<dbReference type="PROSITE" id="PS00360">
    <property type="entry name" value="RIBOSOMAL_S9"/>
    <property type="match status" value="1"/>
</dbReference>
<dbReference type="GO" id="GO:0003735">
    <property type="term" value="F:structural constituent of ribosome"/>
    <property type="evidence" value="ECO:0007669"/>
    <property type="project" value="InterPro"/>
</dbReference>
<evidence type="ECO:0000313" key="9">
    <source>
        <dbReference type="Proteomes" id="UP000366872"/>
    </source>
</evidence>
<feature type="compositionally biased region" description="Basic residues" evidence="7">
    <location>
        <begin position="113"/>
        <end position="132"/>
    </location>
</feature>
<dbReference type="EMBL" id="CAAHFG010000002">
    <property type="protein sequence ID" value="VGO14975.1"/>
    <property type="molecule type" value="Genomic_DNA"/>
</dbReference>
<dbReference type="RefSeq" id="WP_136080593.1">
    <property type="nucleotide sequence ID" value="NZ_CAAHFG010000002.1"/>
</dbReference>
<dbReference type="GO" id="GO:0006412">
    <property type="term" value="P:translation"/>
    <property type="evidence" value="ECO:0007669"/>
    <property type="project" value="UniProtKB-UniRule"/>
</dbReference>
<accession>A0A6C2U501</accession>
<gene>
    <name evidence="5 8" type="primary">rpsI</name>
    <name evidence="8" type="ORF">PDESU_03555</name>
</gene>
<name>A0A6C2U501_PONDE</name>
<dbReference type="FunFam" id="3.30.230.10:FF:000001">
    <property type="entry name" value="30S ribosomal protein S9"/>
    <property type="match status" value="1"/>
</dbReference>
<dbReference type="Gene3D" id="3.30.230.10">
    <property type="match status" value="1"/>
</dbReference>
<keyword evidence="2 5" id="KW-0689">Ribosomal protein</keyword>
<dbReference type="InterPro" id="IPR020574">
    <property type="entry name" value="Ribosomal_uS9_CS"/>
</dbReference>
<evidence type="ECO:0000256" key="3">
    <source>
        <dbReference type="ARBA" id="ARBA00023274"/>
    </source>
</evidence>
<dbReference type="Proteomes" id="UP000366872">
    <property type="component" value="Unassembled WGS sequence"/>
</dbReference>
<comment type="similarity">
    <text evidence="1 5 6">Belongs to the universal ribosomal protein uS9 family.</text>
</comment>
<dbReference type="InterPro" id="IPR014721">
    <property type="entry name" value="Ribsml_uS5_D2-typ_fold_subgr"/>
</dbReference>
<dbReference type="AlphaFoldDB" id="A0A6C2U501"/>
<dbReference type="InterPro" id="IPR000754">
    <property type="entry name" value="Ribosomal_uS9"/>
</dbReference>
<dbReference type="GO" id="GO:0022627">
    <property type="term" value="C:cytosolic small ribosomal subunit"/>
    <property type="evidence" value="ECO:0007669"/>
    <property type="project" value="TreeGrafter"/>
</dbReference>
<sequence>MAKDSLTLAATGRRKTSVARVRMTEGSGTITVNGLESDAYFNTALQQELLKKPFEAAGVVGKYDIIASVSGGGKSGQCGAVVHAAARALAGSDDELKDVLKKAGFLTRDARMKERKKPGQPGARKRFQFSKR</sequence>
<dbReference type="InterPro" id="IPR020568">
    <property type="entry name" value="Ribosomal_Su5_D2-typ_SF"/>
</dbReference>
<evidence type="ECO:0000313" key="8">
    <source>
        <dbReference type="EMBL" id="VGO14975.1"/>
    </source>
</evidence>
<reference evidence="8 9" key="1">
    <citation type="submission" date="2019-04" db="EMBL/GenBank/DDBJ databases">
        <authorList>
            <person name="Van Vliet M D."/>
        </authorList>
    </citation>
    <scope>NUCLEOTIDE SEQUENCE [LARGE SCALE GENOMIC DNA]</scope>
    <source>
        <strain evidence="8 9">F1</strain>
    </source>
</reference>
<dbReference type="GO" id="GO:0003723">
    <property type="term" value="F:RNA binding"/>
    <property type="evidence" value="ECO:0007669"/>
    <property type="project" value="TreeGrafter"/>
</dbReference>
<evidence type="ECO:0000256" key="6">
    <source>
        <dbReference type="RuleBase" id="RU003815"/>
    </source>
</evidence>
<evidence type="ECO:0000256" key="1">
    <source>
        <dbReference type="ARBA" id="ARBA00005251"/>
    </source>
</evidence>
<evidence type="ECO:0000256" key="5">
    <source>
        <dbReference type="HAMAP-Rule" id="MF_00532"/>
    </source>
</evidence>
<proteinExistence type="inferred from homology"/>